<dbReference type="Proteomes" id="UP000297245">
    <property type="component" value="Unassembled WGS sequence"/>
</dbReference>
<evidence type="ECO:0000313" key="2">
    <source>
        <dbReference type="EMBL" id="THU82158.1"/>
    </source>
</evidence>
<name>A0A4S8L2F4_DENBC</name>
<proteinExistence type="predicted"/>
<evidence type="ECO:0000256" key="1">
    <source>
        <dbReference type="SAM" id="MobiDB-lite"/>
    </source>
</evidence>
<sequence>MGIPHLALLLLLRVSSHLHPPFLLLSRSRTPYAGLKPFFLLSLILMTHALALFDGMKLVVVVPVKIFSSFGGWEAKEGKWMDAEKGNSVWTHELESQRCFDEGISAPIRLLVLLPPFLHPSISFSLNFSFFKPKRRTLVFDRMKTRHSTSRSSSQPKHCQLFDQMKTRPSRQHPQSFSRGGERKGCGEAYSLSNGWIGIRDALKGGDWRLVGVVISVCFSFFKPKRRTLVFDTMNSMKTRHSLGLFLISHALSLFDCMIPSISSVPLEDRKRKKANGRMRRRALTFGRMHGTPRDALTAGFWQLVGIIIGV</sequence>
<gene>
    <name evidence="2" type="ORF">K435DRAFT_872603</name>
</gene>
<reference evidence="2 3" key="1">
    <citation type="journal article" date="2019" name="Nat. Ecol. Evol.">
        <title>Megaphylogeny resolves global patterns of mushroom evolution.</title>
        <authorList>
            <person name="Varga T."/>
            <person name="Krizsan K."/>
            <person name="Foldi C."/>
            <person name="Dima B."/>
            <person name="Sanchez-Garcia M."/>
            <person name="Sanchez-Ramirez S."/>
            <person name="Szollosi G.J."/>
            <person name="Szarkandi J.G."/>
            <person name="Papp V."/>
            <person name="Albert L."/>
            <person name="Andreopoulos W."/>
            <person name="Angelini C."/>
            <person name="Antonin V."/>
            <person name="Barry K.W."/>
            <person name="Bougher N.L."/>
            <person name="Buchanan P."/>
            <person name="Buyck B."/>
            <person name="Bense V."/>
            <person name="Catcheside P."/>
            <person name="Chovatia M."/>
            <person name="Cooper J."/>
            <person name="Damon W."/>
            <person name="Desjardin D."/>
            <person name="Finy P."/>
            <person name="Geml J."/>
            <person name="Haridas S."/>
            <person name="Hughes K."/>
            <person name="Justo A."/>
            <person name="Karasinski D."/>
            <person name="Kautmanova I."/>
            <person name="Kiss B."/>
            <person name="Kocsube S."/>
            <person name="Kotiranta H."/>
            <person name="LaButti K.M."/>
            <person name="Lechner B.E."/>
            <person name="Liimatainen K."/>
            <person name="Lipzen A."/>
            <person name="Lukacs Z."/>
            <person name="Mihaltcheva S."/>
            <person name="Morgado L.N."/>
            <person name="Niskanen T."/>
            <person name="Noordeloos M.E."/>
            <person name="Ohm R.A."/>
            <person name="Ortiz-Santana B."/>
            <person name="Ovrebo C."/>
            <person name="Racz N."/>
            <person name="Riley R."/>
            <person name="Savchenko A."/>
            <person name="Shiryaev A."/>
            <person name="Soop K."/>
            <person name="Spirin V."/>
            <person name="Szebenyi C."/>
            <person name="Tomsovsky M."/>
            <person name="Tulloss R.E."/>
            <person name="Uehling J."/>
            <person name="Grigoriev I.V."/>
            <person name="Vagvolgyi C."/>
            <person name="Papp T."/>
            <person name="Martin F.M."/>
            <person name="Miettinen O."/>
            <person name="Hibbett D.S."/>
            <person name="Nagy L.G."/>
        </authorList>
    </citation>
    <scope>NUCLEOTIDE SEQUENCE [LARGE SCALE GENOMIC DNA]</scope>
    <source>
        <strain evidence="2 3">CBS 962.96</strain>
    </source>
</reference>
<dbReference type="AlphaFoldDB" id="A0A4S8L2F4"/>
<protein>
    <submittedName>
        <fullName evidence="2">Uncharacterized protein</fullName>
    </submittedName>
</protein>
<dbReference type="EMBL" id="ML179753">
    <property type="protein sequence ID" value="THU82158.1"/>
    <property type="molecule type" value="Genomic_DNA"/>
</dbReference>
<evidence type="ECO:0000313" key="3">
    <source>
        <dbReference type="Proteomes" id="UP000297245"/>
    </source>
</evidence>
<feature type="region of interest" description="Disordered" evidence="1">
    <location>
        <begin position="147"/>
        <end position="184"/>
    </location>
</feature>
<accession>A0A4S8L2F4</accession>
<keyword evidence="3" id="KW-1185">Reference proteome</keyword>
<organism evidence="2 3">
    <name type="scientific">Dendrothele bispora (strain CBS 962.96)</name>
    <dbReference type="NCBI Taxonomy" id="1314807"/>
    <lineage>
        <taxon>Eukaryota</taxon>
        <taxon>Fungi</taxon>
        <taxon>Dikarya</taxon>
        <taxon>Basidiomycota</taxon>
        <taxon>Agaricomycotina</taxon>
        <taxon>Agaricomycetes</taxon>
        <taxon>Agaricomycetidae</taxon>
        <taxon>Agaricales</taxon>
        <taxon>Agaricales incertae sedis</taxon>
        <taxon>Dendrothele</taxon>
    </lineage>
</organism>